<proteinExistence type="predicted"/>
<protein>
    <submittedName>
        <fullName evidence="1">Uncharacterized protein</fullName>
    </submittedName>
</protein>
<evidence type="ECO:0000313" key="2">
    <source>
        <dbReference type="Proteomes" id="UP000006052"/>
    </source>
</evidence>
<dbReference type="HOGENOM" id="CLU_1599263_0_0_10"/>
<accession>I3YI63</accession>
<dbReference type="Proteomes" id="UP000006052">
    <property type="component" value="Chromosome"/>
</dbReference>
<organism evidence="1 2">
    <name type="scientific">Alistipes finegoldii (strain DSM 17242 / JCM 16770 / CCUG 46020 / CIP 107999 / KCTC 15236 / AHN 2437)</name>
    <dbReference type="NCBI Taxonomy" id="679935"/>
    <lineage>
        <taxon>Bacteria</taxon>
        <taxon>Pseudomonadati</taxon>
        <taxon>Bacteroidota</taxon>
        <taxon>Bacteroidia</taxon>
        <taxon>Bacteroidales</taxon>
        <taxon>Rikenellaceae</taxon>
        <taxon>Alistipes</taxon>
    </lineage>
</organism>
<evidence type="ECO:0000313" key="1">
    <source>
        <dbReference type="EMBL" id="AFL76681.1"/>
    </source>
</evidence>
<gene>
    <name evidence="1" type="ordered locus">Alfi_0275</name>
</gene>
<reference evidence="2" key="1">
    <citation type="journal article" date="2013" name="Stand. Genomic Sci.">
        <title>Complete genome sequence of the bile-resistant pigment-producing anaerobe Alistipes finegoldii type strain (AHN2437(T)).</title>
        <authorList>
            <person name="Mavromatis K."/>
            <person name="Stackebrandt E."/>
            <person name="Munk C."/>
            <person name="Lapidus A."/>
            <person name="Nolan M."/>
            <person name="Lucas S."/>
            <person name="Hammon N."/>
            <person name="Deshpande S."/>
            <person name="Cheng J.F."/>
            <person name="Tapia R."/>
            <person name="Goodwin L.A."/>
            <person name="Pitluck S."/>
            <person name="Liolios K."/>
            <person name="Pagani I."/>
            <person name="Ivanova N."/>
            <person name="Mikhailova N."/>
            <person name="Huntemann M."/>
            <person name="Pati A."/>
            <person name="Chen A."/>
            <person name="Palaniappan K."/>
            <person name="Land M."/>
            <person name="Hauser L."/>
            <person name="Rohde M."/>
            <person name="Gronow S."/>
            <person name="Goker M."/>
            <person name="Detter J.C."/>
            <person name="Bristow J."/>
            <person name="Eisen J.A."/>
            <person name="Markowitz V."/>
            <person name="Hugenholtz P."/>
            <person name="Kyrpides N.C."/>
            <person name="Klenk H.P."/>
            <person name="Woyke T."/>
        </authorList>
    </citation>
    <scope>NUCLEOTIDE SEQUENCE</scope>
    <source>
        <strain evidence="2">DSM 17242 / JCM 16770 / AHN 2437 / CCUG 46020 / CIP 107999</strain>
    </source>
</reference>
<dbReference type="EMBL" id="CP003274">
    <property type="protein sequence ID" value="AFL76681.1"/>
    <property type="molecule type" value="Genomic_DNA"/>
</dbReference>
<name>I3YI63_ALIFI</name>
<dbReference type="KEGG" id="afd:Alfi_0275"/>
<dbReference type="STRING" id="679935.Alfi_0275"/>
<dbReference type="AlphaFoldDB" id="I3YI63"/>
<sequence>MRAAFLCQDLLPAFFGVARGGCSLSGWCLRCLRCLPVFPAKFAAISPVSRIILFSSAVCYPPPSAVFPLADRPSLSVLSRKNSFSRSETAPETRRCADFAPFYLFYSIIFCNMDLLSARVVTARTDGTGHAEPDVFRRICIMAAGGCDNCSLRRESFYRHTDRFGM</sequence>